<comment type="caution">
    <text evidence="1">The sequence shown here is derived from an EMBL/GenBank/DDBJ whole genome shotgun (WGS) entry which is preliminary data.</text>
</comment>
<proteinExistence type="predicted"/>
<dbReference type="PANTHER" id="PTHR14269:SF4">
    <property type="entry name" value="CAT EYE SYNDROME CRITICAL REGION PROTEIN 5"/>
    <property type="match status" value="1"/>
</dbReference>
<gene>
    <name evidence="1" type="ORF">AB1Y20_014827</name>
</gene>
<dbReference type="PANTHER" id="PTHR14269">
    <property type="entry name" value="CDP-DIACYLGLYCEROL--GLYCEROL-3-PHOSPHATE 3-PHOSPHATIDYLTRANSFERASE-RELATED"/>
    <property type="match status" value="1"/>
</dbReference>
<dbReference type="GO" id="GO:0046474">
    <property type="term" value="P:glycerophospholipid biosynthetic process"/>
    <property type="evidence" value="ECO:0007669"/>
    <property type="project" value="TreeGrafter"/>
</dbReference>
<reference evidence="1 2" key="1">
    <citation type="journal article" date="2024" name="Science">
        <title>Giant polyketide synthase enzymes in the biosynthesis of giant marine polyether toxins.</title>
        <authorList>
            <person name="Fallon T.R."/>
            <person name="Shende V.V."/>
            <person name="Wierzbicki I.H."/>
            <person name="Pendleton A.L."/>
            <person name="Watervoot N.F."/>
            <person name="Auber R.P."/>
            <person name="Gonzalez D.J."/>
            <person name="Wisecaver J.H."/>
            <person name="Moore B.S."/>
        </authorList>
    </citation>
    <scope>NUCLEOTIDE SEQUENCE [LARGE SCALE GENOMIC DNA]</scope>
    <source>
        <strain evidence="1 2">12B1</strain>
    </source>
</reference>
<accession>A0AB34JVD6</accession>
<dbReference type="Proteomes" id="UP001515480">
    <property type="component" value="Unassembled WGS sequence"/>
</dbReference>
<organism evidence="1 2">
    <name type="scientific">Prymnesium parvum</name>
    <name type="common">Toxic golden alga</name>
    <dbReference type="NCBI Taxonomy" id="97485"/>
    <lineage>
        <taxon>Eukaryota</taxon>
        <taxon>Haptista</taxon>
        <taxon>Haptophyta</taxon>
        <taxon>Prymnesiophyceae</taxon>
        <taxon>Prymnesiales</taxon>
        <taxon>Prymnesiaceae</taxon>
        <taxon>Prymnesium</taxon>
    </lineage>
</organism>
<dbReference type="InterPro" id="IPR050324">
    <property type="entry name" value="CDP-alcohol_PTase-I"/>
</dbReference>
<dbReference type="Pfam" id="PF13344">
    <property type="entry name" value="Hydrolase_6"/>
    <property type="match status" value="1"/>
</dbReference>
<dbReference type="EMBL" id="JBGBPQ010000003">
    <property type="protein sequence ID" value="KAL1526098.1"/>
    <property type="molecule type" value="Genomic_DNA"/>
</dbReference>
<dbReference type="Pfam" id="PF13242">
    <property type="entry name" value="Hydrolase_like"/>
    <property type="match status" value="1"/>
</dbReference>
<sequence length="386" mass="41924">MKRGTSARVAIAFDIDGVFKYGREWSADGLAALQKASSHGMPFVFVTNGGGGLTEATYGSHLKDKVVSAGGQAAAHAELAVPEAKRMVLSYTPWESQLCPDLRESKVLLVGDPKEKVIEVAKAYGLKKAVHYSDYAQQHPTVNPFRAAMEAGTSHTAVANATKQPISAKTQSFLSLADAAASEAADPFKAILVMCDPYLWYEAIQVSVDVLCSPTPLQLEYDPHAEPMPIHFSNPDFLSKFEHPYPRFAQGAFKIALRALYEAKLRALRVAEETIGEKLGASFRQWGKPTEATFRFVEQRLRDLAPGGAGPVAAERFYMVGDNPASDMEGVRRANIFHRGSTTSWKGVLVKTGVYKEGDETNGAAVVVKGVGEAVDWILEQEAKMN</sequence>
<evidence type="ECO:0008006" key="3">
    <source>
        <dbReference type="Google" id="ProtNLM"/>
    </source>
</evidence>
<keyword evidence="2" id="KW-1185">Reference proteome</keyword>
<evidence type="ECO:0000313" key="2">
    <source>
        <dbReference type="Proteomes" id="UP001515480"/>
    </source>
</evidence>
<protein>
    <recommendedName>
        <fullName evidence="3">HAD-like domain-containing protein</fullName>
    </recommendedName>
</protein>
<dbReference type="Gene3D" id="3.40.50.1000">
    <property type="entry name" value="HAD superfamily/HAD-like"/>
    <property type="match status" value="2"/>
</dbReference>
<dbReference type="InterPro" id="IPR036412">
    <property type="entry name" value="HAD-like_sf"/>
</dbReference>
<dbReference type="SUPFAM" id="SSF56784">
    <property type="entry name" value="HAD-like"/>
    <property type="match status" value="1"/>
</dbReference>
<evidence type="ECO:0000313" key="1">
    <source>
        <dbReference type="EMBL" id="KAL1526098.1"/>
    </source>
</evidence>
<dbReference type="InterPro" id="IPR023214">
    <property type="entry name" value="HAD_sf"/>
</dbReference>
<name>A0AB34JVD6_PRYPA</name>
<dbReference type="GO" id="GO:0005739">
    <property type="term" value="C:mitochondrion"/>
    <property type="evidence" value="ECO:0007669"/>
    <property type="project" value="TreeGrafter"/>
</dbReference>
<dbReference type="InterPro" id="IPR006357">
    <property type="entry name" value="HAD-SF_hydro_IIA"/>
</dbReference>
<dbReference type="AlphaFoldDB" id="A0AB34JVD6"/>